<keyword evidence="4" id="KW-0418">Kinase</keyword>
<organism evidence="7 8">
    <name type="scientific">Cronartium quercuum f. sp. fusiforme G11</name>
    <dbReference type="NCBI Taxonomy" id="708437"/>
    <lineage>
        <taxon>Eukaryota</taxon>
        <taxon>Fungi</taxon>
        <taxon>Dikarya</taxon>
        <taxon>Basidiomycota</taxon>
        <taxon>Pucciniomycotina</taxon>
        <taxon>Pucciniomycetes</taxon>
        <taxon>Pucciniales</taxon>
        <taxon>Coleosporiaceae</taxon>
        <taxon>Cronartium</taxon>
    </lineage>
</organism>
<protein>
    <recommendedName>
        <fullName evidence="6">Protein kinase domain-containing protein</fullName>
    </recommendedName>
</protein>
<dbReference type="PROSITE" id="PS50011">
    <property type="entry name" value="PROTEIN_KINASE_DOM"/>
    <property type="match status" value="1"/>
</dbReference>
<dbReference type="Proteomes" id="UP000886653">
    <property type="component" value="Unassembled WGS sequence"/>
</dbReference>
<dbReference type="SUPFAM" id="SSF56112">
    <property type="entry name" value="Protein kinase-like (PK-like)"/>
    <property type="match status" value="1"/>
</dbReference>
<reference evidence="7" key="1">
    <citation type="submission" date="2013-11" db="EMBL/GenBank/DDBJ databases">
        <title>Genome sequence of the fusiform rust pathogen reveals effectors for host alternation and coevolution with pine.</title>
        <authorList>
            <consortium name="DOE Joint Genome Institute"/>
            <person name="Smith K."/>
            <person name="Pendleton A."/>
            <person name="Kubisiak T."/>
            <person name="Anderson C."/>
            <person name="Salamov A."/>
            <person name="Aerts A."/>
            <person name="Riley R."/>
            <person name="Clum A."/>
            <person name="Lindquist E."/>
            <person name="Ence D."/>
            <person name="Campbell M."/>
            <person name="Kronenberg Z."/>
            <person name="Feau N."/>
            <person name="Dhillon B."/>
            <person name="Hamelin R."/>
            <person name="Burleigh J."/>
            <person name="Smith J."/>
            <person name="Yandell M."/>
            <person name="Nelson C."/>
            <person name="Grigoriev I."/>
            <person name="Davis J."/>
        </authorList>
    </citation>
    <scope>NUCLEOTIDE SEQUENCE</scope>
    <source>
        <strain evidence="7">G11</strain>
    </source>
</reference>
<dbReference type="Pfam" id="PF00069">
    <property type="entry name" value="Pkinase"/>
    <property type="match status" value="1"/>
</dbReference>
<evidence type="ECO:0000313" key="8">
    <source>
        <dbReference type="Proteomes" id="UP000886653"/>
    </source>
</evidence>
<proteinExistence type="predicted"/>
<keyword evidence="1" id="KW-0723">Serine/threonine-protein kinase</keyword>
<keyword evidence="2" id="KW-0808">Transferase</keyword>
<evidence type="ECO:0000256" key="2">
    <source>
        <dbReference type="ARBA" id="ARBA00022679"/>
    </source>
</evidence>
<keyword evidence="5" id="KW-0067">ATP-binding</keyword>
<accession>A0A9P6NB71</accession>
<name>A0A9P6NB71_9BASI</name>
<keyword evidence="8" id="KW-1185">Reference proteome</keyword>
<gene>
    <name evidence="7" type="ORF">CROQUDRAFT_664390</name>
</gene>
<dbReference type="Gene3D" id="1.10.510.10">
    <property type="entry name" value="Transferase(Phosphotransferase) domain 1"/>
    <property type="match status" value="1"/>
</dbReference>
<evidence type="ECO:0000256" key="4">
    <source>
        <dbReference type="ARBA" id="ARBA00022777"/>
    </source>
</evidence>
<evidence type="ECO:0000256" key="3">
    <source>
        <dbReference type="ARBA" id="ARBA00022741"/>
    </source>
</evidence>
<evidence type="ECO:0000313" key="7">
    <source>
        <dbReference type="EMBL" id="KAG0141019.1"/>
    </source>
</evidence>
<dbReference type="PANTHER" id="PTHR24351">
    <property type="entry name" value="RIBOSOMAL PROTEIN S6 KINASE"/>
    <property type="match status" value="1"/>
</dbReference>
<dbReference type="InterPro" id="IPR008271">
    <property type="entry name" value="Ser/Thr_kinase_AS"/>
</dbReference>
<dbReference type="OrthoDB" id="10252171at2759"/>
<feature type="domain" description="Protein kinase" evidence="6">
    <location>
        <begin position="1"/>
        <end position="167"/>
    </location>
</feature>
<dbReference type="GO" id="GO:0005524">
    <property type="term" value="F:ATP binding"/>
    <property type="evidence" value="ECO:0007669"/>
    <property type="project" value="UniProtKB-KW"/>
</dbReference>
<dbReference type="GO" id="GO:0004674">
    <property type="term" value="F:protein serine/threonine kinase activity"/>
    <property type="evidence" value="ECO:0007669"/>
    <property type="project" value="UniProtKB-KW"/>
</dbReference>
<dbReference type="InterPro" id="IPR000719">
    <property type="entry name" value="Prot_kinase_dom"/>
</dbReference>
<sequence length="218" mass="24825">MGPFNFTEVSYYLVQIATGLYSLHSSKIIYRDLKPANILLDNKGHIKLGDFGLSKDVGSSEGRADTICGTLHYMAPEVLEGLKSYSYSIDWYSLGIMIHELYTGEFPFSNEILDGNRQQLLETIIRGEIIINSRIDPEGQSFILWLTNSNPERRPQTIDQIKTHPWVSRLAWSSILSKNEFVPHILDPNLKIRPDLIDPTLDNSSKYETEEEDQGSVF</sequence>
<dbReference type="EMBL" id="MU167406">
    <property type="protein sequence ID" value="KAG0141019.1"/>
    <property type="molecule type" value="Genomic_DNA"/>
</dbReference>
<evidence type="ECO:0000259" key="6">
    <source>
        <dbReference type="PROSITE" id="PS50011"/>
    </source>
</evidence>
<evidence type="ECO:0000256" key="5">
    <source>
        <dbReference type="ARBA" id="ARBA00022840"/>
    </source>
</evidence>
<evidence type="ECO:0000256" key="1">
    <source>
        <dbReference type="ARBA" id="ARBA00022527"/>
    </source>
</evidence>
<dbReference type="AlphaFoldDB" id="A0A9P6NB71"/>
<comment type="caution">
    <text evidence="7">The sequence shown here is derived from an EMBL/GenBank/DDBJ whole genome shotgun (WGS) entry which is preliminary data.</text>
</comment>
<keyword evidence="3" id="KW-0547">Nucleotide-binding</keyword>
<dbReference type="PROSITE" id="PS00108">
    <property type="entry name" value="PROTEIN_KINASE_ST"/>
    <property type="match status" value="1"/>
</dbReference>
<dbReference type="InterPro" id="IPR011009">
    <property type="entry name" value="Kinase-like_dom_sf"/>
</dbReference>
<dbReference type="SMART" id="SM00220">
    <property type="entry name" value="S_TKc"/>
    <property type="match status" value="1"/>
</dbReference>